<evidence type="ECO:0000256" key="1">
    <source>
        <dbReference type="ARBA" id="ARBA00010641"/>
    </source>
</evidence>
<dbReference type="CDD" id="cd06171">
    <property type="entry name" value="Sigma70_r4"/>
    <property type="match status" value="1"/>
</dbReference>
<proteinExistence type="inferred from homology"/>
<dbReference type="GO" id="GO:0016987">
    <property type="term" value="F:sigma factor activity"/>
    <property type="evidence" value="ECO:0007669"/>
    <property type="project" value="UniProtKB-KW"/>
</dbReference>
<evidence type="ECO:0000313" key="6">
    <source>
        <dbReference type="EMBL" id="SHI86637.1"/>
    </source>
</evidence>
<dbReference type="Pfam" id="PF04542">
    <property type="entry name" value="Sigma70_r2"/>
    <property type="match status" value="1"/>
</dbReference>
<dbReference type="InterPro" id="IPR013325">
    <property type="entry name" value="RNA_pol_sigma_r2"/>
</dbReference>
<accession>A0A1M6EM99</accession>
<dbReference type="SUPFAM" id="SSF88659">
    <property type="entry name" value="Sigma3 and sigma4 domains of RNA polymerase sigma factors"/>
    <property type="match status" value="1"/>
</dbReference>
<evidence type="ECO:0000259" key="5">
    <source>
        <dbReference type="SMART" id="SM00421"/>
    </source>
</evidence>
<evidence type="ECO:0000313" key="7">
    <source>
        <dbReference type="Proteomes" id="UP000184543"/>
    </source>
</evidence>
<evidence type="ECO:0000256" key="3">
    <source>
        <dbReference type="ARBA" id="ARBA00023082"/>
    </source>
</evidence>
<dbReference type="AlphaFoldDB" id="A0A1M6EM99"/>
<reference evidence="7" key="1">
    <citation type="submission" date="2016-11" db="EMBL/GenBank/DDBJ databases">
        <authorList>
            <person name="Varghese N."/>
            <person name="Submissions S."/>
        </authorList>
    </citation>
    <scope>NUCLEOTIDE SEQUENCE [LARGE SCALE GENOMIC DNA]</scope>
    <source>
        <strain evidence="7">DSM 19858</strain>
    </source>
</reference>
<feature type="domain" description="HTH luxR-type" evidence="5">
    <location>
        <begin position="122"/>
        <end position="179"/>
    </location>
</feature>
<comment type="similarity">
    <text evidence="1">Belongs to the sigma-70 factor family. ECF subfamily.</text>
</comment>
<dbReference type="OrthoDB" id="9772248at2"/>
<organism evidence="6 7">
    <name type="scientific">Pseudozobellia thermophila</name>
    <dbReference type="NCBI Taxonomy" id="192903"/>
    <lineage>
        <taxon>Bacteria</taxon>
        <taxon>Pseudomonadati</taxon>
        <taxon>Bacteroidota</taxon>
        <taxon>Flavobacteriia</taxon>
        <taxon>Flavobacteriales</taxon>
        <taxon>Flavobacteriaceae</taxon>
        <taxon>Pseudozobellia</taxon>
    </lineage>
</organism>
<dbReference type="GO" id="GO:0003677">
    <property type="term" value="F:DNA binding"/>
    <property type="evidence" value="ECO:0007669"/>
    <property type="project" value="InterPro"/>
</dbReference>
<name>A0A1M6EM99_9FLAO</name>
<dbReference type="Gene3D" id="1.10.10.10">
    <property type="entry name" value="Winged helix-like DNA-binding domain superfamily/Winged helix DNA-binding domain"/>
    <property type="match status" value="1"/>
</dbReference>
<dbReference type="SMART" id="SM00421">
    <property type="entry name" value="HTH_LUXR"/>
    <property type="match status" value="1"/>
</dbReference>
<sequence length="186" mass="21638">MSHTKNVYNLSLKTYKDVYDSLYVSLCLFARNYVHDLDLAKDLVQEVFIKVWEDKVGFRNEATVKSYMYMAVKNKCFDLLKSKRFRSTENMSVEDMDELTRDSFYLKEVVIEEVSTRIETAIDTLPKKCAQIIRLSIGGLTNPEIAQHLGISLNTVKAQKKIAYKKLRPLLKDYFVLMAFVFDYTA</sequence>
<dbReference type="EMBL" id="FQYU01000002">
    <property type="protein sequence ID" value="SHI86637.1"/>
    <property type="molecule type" value="Genomic_DNA"/>
</dbReference>
<dbReference type="NCBIfam" id="TIGR02937">
    <property type="entry name" value="sigma70-ECF"/>
    <property type="match status" value="1"/>
</dbReference>
<dbReference type="PANTHER" id="PTHR43133">
    <property type="entry name" value="RNA POLYMERASE ECF-TYPE SIGMA FACTO"/>
    <property type="match status" value="1"/>
</dbReference>
<dbReference type="GO" id="GO:0006352">
    <property type="term" value="P:DNA-templated transcription initiation"/>
    <property type="evidence" value="ECO:0007669"/>
    <property type="project" value="InterPro"/>
</dbReference>
<gene>
    <name evidence="6" type="ORF">SAMN04488513_102110</name>
</gene>
<dbReference type="Proteomes" id="UP000184543">
    <property type="component" value="Unassembled WGS sequence"/>
</dbReference>
<dbReference type="Gene3D" id="1.10.1740.10">
    <property type="match status" value="1"/>
</dbReference>
<evidence type="ECO:0000256" key="2">
    <source>
        <dbReference type="ARBA" id="ARBA00023015"/>
    </source>
</evidence>
<dbReference type="RefSeq" id="WP_072990218.1">
    <property type="nucleotide sequence ID" value="NZ_FQYU01000002.1"/>
</dbReference>
<keyword evidence="7" id="KW-1185">Reference proteome</keyword>
<dbReference type="InterPro" id="IPR013324">
    <property type="entry name" value="RNA_pol_sigma_r3/r4-like"/>
</dbReference>
<keyword evidence="3" id="KW-0731">Sigma factor</keyword>
<keyword evidence="2" id="KW-0805">Transcription regulation</keyword>
<dbReference type="Pfam" id="PF08281">
    <property type="entry name" value="Sigma70_r4_2"/>
    <property type="match status" value="1"/>
</dbReference>
<dbReference type="SUPFAM" id="SSF88946">
    <property type="entry name" value="Sigma2 domain of RNA polymerase sigma factors"/>
    <property type="match status" value="1"/>
</dbReference>
<dbReference type="InterPro" id="IPR036388">
    <property type="entry name" value="WH-like_DNA-bd_sf"/>
</dbReference>
<dbReference type="InterPro" id="IPR039425">
    <property type="entry name" value="RNA_pol_sigma-70-like"/>
</dbReference>
<dbReference type="InterPro" id="IPR007627">
    <property type="entry name" value="RNA_pol_sigma70_r2"/>
</dbReference>
<dbReference type="STRING" id="192903.SAMN04488513_102110"/>
<dbReference type="InterPro" id="IPR000792">
    <property type="entry name" value="Tscrpt_reg_LuxR_C"/>
</dbReference>
<dbReference type="InterPro" id="IPR013249">
    <property type="entry name" value="RNA_pol_sigma70_r4_t2"/>
</dbReference>
<dbReference type="InterPro" id="IPR014284">
    <property type="entry name" value="RNA_pol_sigma-70_dom"/>
</dbReference>
<protein>
    <submittedName>
        <fullName evidence="6">RNA polymerase sigma-70 factor, ECF subfamily</fullName>
    </submittedName>
</protein>
<evidence type="ECO:0000256" key="4">
    <source>
        <dbReference type="ARBA" id="ARBA00023163"/>
    </source>
</evidence>
<dbReference type="InterPro" id="IPR014327">
    <property type="entry name" value="RNA_pol_sigma70_bacteroid"/>
</dbReference>
<keyword evidence="4" id="KW-0804">Transcription</keyword>
<dbReference type="PANTHER" id="PTHR43133:SF46">
    <property type="entry name" value="RNA POLYMERASE SIGMA-70 FACTOR ECF SUBFAMILY"/>
    <property type="match status" value="1"/>
</dbReference>
<dbReference type="NCBIfam" id="TIGR02985">
    <property type="entry name" value="Sig70_bacteroi1"/>
    <property type="match status" value="1"/>
</dbReference>
<dbReference type="PRINTS" id="PR00038">
    <property type="entry name" value="HTHLUXR"/>
</dbReference>